<evidence type="ECO:0000256" key="2">
    <source>
        <dbReference type="ARBA" id="ARBA00005510"/>
    </source>
</evidence>
<dbReference type="EMBL" id="JADCNM010000014">
    <property type="protein sequence ID" value="KAG0453688.1"/>
    <property type="molecule type" value="Genomic_DNA"/>
</dbReference>
<evidence type="ECO:0000256" key="1">
    <source>
        <dbReference type="ARBA" id="ARBA00004123"/>
    </source>
</evidence>
<evidence type="ECO:0000313" key="7">
    <source>
        <dbReference type="EMBL" id="KAG0453688.1"/>
    </source>
</evidence>
<evidence type="ECO:0000256" key="5">
    <source>
        <dbReference type="ARBA" id="ARBA00023242"/>
    </source>
</evidence>
<proteinExistence type="inferred from homology"/>
<dbReference type="GO" id="GO:0000978">
    <property type="term" value="F:RNA polymerase II cis-regulatory region sequence-specific DNA binding"/>
    <property type="evidence" value="ECO:0007669"/>
    <property type="project" value="TreeGrafter"/>
</dbReference>
<dbReference type="OrthoDB" id="1627850at2759"/>
<dbReference type="InterPro" id="IPR011598">
    <property type="entry name" value="bHLH_dom"/>
</dbReference>
<dbReference type="PANTHER" id="PTHR16223">
    <property type="entry name" value="TRANSCRIPTION FACTOR BHLH83-RELATED"/>
    <property type="match status" value="1"/>
</dbReference>
<dbReference type="GO" id="GO:0000981">
    <property type="term" value="F:DNA-binding transcription factor activity, RNA polymerase II-specific"/>
    <property type="evidence" value="ECO:0007669"/>
    <property type="project" value="TreeGrafter"/>
</dbReference>
<dbReference type="GO" id="GO:0005634">
    <property type="term" value="C:nucleus"/>
    <property type="evidence" value="ECO:0007669"/>
    <property type="project" value="UniProtKB-SubCell"/>
</dbReference>
<dbReference type="GO" id="GO:0046983">
    <property type="term" value="F:protein dimerization activity"/>
    <property type="evidence" value="ECO:0007669"/>
    <property type="project" value="InterPro"/>
</dbReference>
<dbReference type="CDD" id="cd11393">
    <property type="entry name" value="bHLH_AtbHLH_like"/>
    <property type="match status" value="1"/>
</dbReference>
<dbReference type="PROSITE" id="PS50888">
    <property type="entry name" value="BHLH"/>
    <property type="match status" value="1"/>
</dbReference>
<dbReference type="Proteomes" id="UP000639772">
    <property type="component" value="Unassembled WGS sequence"/>
</dbReference>
<name>A0A835PJ84_VANPL</name>
<keyword evidence="5" id="KW-0539">Nucleus</keyword>
<comment type="similarity">
    <text evidence="2">Belongs to the bHLH protein family.</text>
</comment>
<sequence length="164" mass="18461">MLQSKSIVVSKEARARRIISDRKRKAKVAEGFKALQNTLPYSDKGSHVTILGDVIDYIKFLKLRLNVLSQSRLSGEVSAYSFVHCEGYGHYLLHPHSDHELLEGYGHYLLHPHLEHELLEVKIGHLMQSDPQAANELLESKGLALVPLDAAYALLQYSRSVHVP</sequence>
<reference evidence="7 8" key="1">
    <citation type="journal article" date="2020" name="Nat. Food">
        <title>A phased Vanilla planifolia genome enables genetic improvement of flavour and production.</title>
        <authorList>
            <person name="Hasing T."/>
            <person name="Tang H."/>
            <person name="Brym M."/>
            <person name="Khazi F."/>
            <person name="Huang T."/>
            <person name="Chambers A.H."/>
        </authorList>
    </citation>
    <scope>NUCLEOTIDE SEQUENCE [LARGE SCALE GENOMIC DNA]</scope>
    <source>
        <tissue evidence="7">Leaf</tissue>
    </source>
</reference>
<evidence type="ECO:0000256" key="4">
    <source>
        <dbReference type="ARBA" id="ARBA00023163"/>
    </source>
</evidence>
<dbReference type="SMART" id="SM00353">
    <property type="entry name" value="HLH"/>
    <property type="match status" value="1"/>
</dbReference>
<dbReference type="InterPro" id="IPR036638">
    <property type="entry name" value="HLH_DNA-bd_sf"/>
</dbReference>
<dbReference type="Gene3D" id="4.10.280.10">
    <property type="entry name" value="Helix-loop-helix DNA-binding domain"/>
    <property type="match status" value="1"/>
</dbReference>
<comment type="caution">
    <text evidence="7">The sequence shown here is derived from an EMBL/GenBank/DDBJ whole genome shotgun (WGS) entry which is preliminary data.</text>
</comment>
<dbReference type="SUPFAM" id="SSF47459">
    <property type="entry name" value="HLH, helix-loop-helix DNA-binding domain"/>
    <property type="match status" value="1"/>
</dbReference>
<dbReference type="InterPro" id="IPR045843">
    <property type="entry name" value="IND-like"/>
</dbReference>
<dbReference type="AlphaFoldDB" id="A0A835PJ84"/>
<evidence type="ECO:0000259" key="6">
    <source>
        <dbReference type="PROSITE" id="PS50888"/>
    </source>
</evidence>
<keyword evidence="4" id="KW-0804">Transcription</keyword>
<evidence type="ECO:0000313" key="8">
    <source>
        <dbReference type="Proteomes" id="UP000639772"/>
    </source>
</evidence>
<feature type="domain" description="BHLH" evidence="6">
    <location>
        <begin position="12"/>
        <end position="61"/>
    </location>
</feature>
<dbReference type="InterPro" id="IPR045239">
    <property type="entry name" value="bHLH95_bHLH"/>
</dbReference>
<accession>A0A835PJ84</accession>
<comment type="subcellular location">
    <subcellularLocation>
        <location evidence="1">Nucleus</location>
    </subcellularLocation>
</comment>
<gene>
    <name evidence="7" type="ORF">HPP92_024992</name>
</gene>
<dbReference type="PANTHER" id="PTHR16223:SF109">
    <property type="entry name" value="BHLH DOMAIN-CONTAINING PROTEIN"/>
    <property type="match status" value="1"/>
</dbReference>
<organism evidence="7 8">
    <name type="scientific">Vanilla planifolia</name>
    <name type="common">Vanilla</name>
    <dbReference type="NCBI Taxonomy" id="51239"/>
    <lineage>
        <taxon>Eukaryota</taxon>
        <taxon>Viridiplantae</taxon>
        <taxon>Streptophyta</taxon>
        <taxon>Embryophyta</taxon>
        <taxon>Tracheophyta</taxon>
        <taxon>Spermatophyta</taxon>
        <taxon>Magnoliopsida</taxon>
        <taxon>Liliopsida</taxon>
        <taxon>Asparagales</taxon>
        <taxon>Orchidaceae</taxon>
        <taxon>Vanilloideae</taxon>
        <taxon>Vanilleae</taxon>
        <taxon>Vanilla</taxon>
    </lineage>
</organism>
<keyword evidence="3" id="KW-0805">Transcription regulation</keyword>
<dbReference type="Pfam" id="PF00010">
    <property type="entry name" value="HLH"/>
    <property type="match status" value="1"/>
</dbReference>
<evidence type="ECO:0000256" key="3">
    <source>
        <dbReference type="ARBA" id="ARBA00023015"/>
    </source>
</evidence>
<protein>
    <recommendedName>
        <fullName evidence="6">BHLH domain-containing protein</fullName>
    </recommendedName>
</protein>